<feature type="domain" description="Tyr recombinase" evidence="4">
    <location>
        <begin position="164"/>
        <end position="355"/>
    </location>
</feature>
<dbReference type="AlphaFoldDB" id="A0A2H1KKJ5"/>
<dbReference type="Gene3D" id="1.10.150.130">
    <property type="match status" value="1"/>
</dbReference>
<dbReference type="Proteomes" id="UP000234641">
    <property type="component" value="Unassembled WGS sequence"/>
</dbReference>
<dbReference type="GO" id="GO:0003677">
    <property type="term" value="F:DNA binding"/>
    <property type="evidence" value="ECO:0007669"/>
    <property type="project" value="UniProtKB-KW"/>
</dbReference>
<dbReference type="GO" id="GO:0015074">
    <property type="term" value="P:DNA integration"/>
    <property type="evidence" value="ECO:0007669"/>
    <property type="project" value="InterPro"/>
</dbReference>
<dbReference type="CDD" id="cd01189">
    <property type="entry name" value="INT_ICEBs1_C_like"/>
    <property type="match status" value="1"/>
</dbReference>
<evidence type="ECO:0000256" key="2">
    <source>
        <dbReference type="ARBA" id="ARBA00023125"/>
    </source>
</evidence>
<dbReference type="PROSITE" id="PS51898">
    <property type="entry name" value="TYR_RECOMBINASE"/>
    <property type="match status" value="1"/>
</dbReference>
<protein>
    <submittedName>
        <fullName evidence="5">Site-specific recombinase XerD</fullName>
    </submittedName>
</protein>
<dbReference type="InterPro" id="IPR002104">
    <property type="entry name" value="Integrase_catalytic"/>
</dbReference>
<evidence type="ECO:0000313" key="6">
    <source>
        <dbReference type="Proteomes" id="UP000234641"/>
    </source>
</evidence>
<dbReference type="InterPro" id="IPR010998">
    <property type="entry name" value="Integrase_recombinase_N"/>
</dbReference>
<accession>A0A2H1KKJ5</accession>
<proteinExistence type="inferred from homology"/>
<dbReference type="PANTHER" id="PTHR30349:SF64">
    <property type="entry name" value="PROPHAGE INTEGRASE INTD-RELATED"/>
    <property type="match status" value="1"/>
</dbReference>
<gene>
    <name evidence="5" type="ORF">BLIN9172_03262</name>
</gene>
<keyword evidence="3" id="KW-0233">DNA recombination</keyword>
<dbReference type="SUPFAM" id="SSF56349">
    <property type="entry name" value="DNA breaking-rejoining enzymes"/>
    <property type="match status" value="1"/>
</dbReference>
<organism evidence="5 6">
    <name type="scientific">Brevibacterium linens ATCC 9172</name>
    <dbReference type="NCBI Taxonomy" id="1255617"/>
    <lineage>
        <taxon>Bacteria</taxon>
        <taxon>Bacillati</taxon>
        <taxon>Actinomycetota</taxon>
        <taxon>Actinomycetes</taxon>
        <taxon>Micrococcales</taxon>
        <taxon>Brevibacteriaceae</taxon>
        <taxon>Brevibacterium</taxon>
    </lineage>
</organism>
<evidence type="ECO:0000259" key="4">
    <source>
        <dbReference type="PROSITE" id="PS51898"/>
    </source>
</evidence>
<dbReference type="InterPro" id="IPR050090">
    <property type="entry name" value="Tyrosine_recombinase_XerCD"/>
</dbReference>
<dbReference type="InterPro" id="IPR011010">
    <property type="entry name" value="DNA_brk_join_enz"/>
</dbReference>
<dbReference type="Pfam" id="PF26003">
    <property type="entry name" value="Integrase_N_phage"/>
    <property type="match status" value="1"/>
</dbReference>
<dbReference type="PANTHER" id="PTHR30349">
    <property type="entry name" value="PHAGE INTEGRASE-RELATED"/>
    <property type="match status" value="1"/>
</dbReference>
<comment type="similarity">
    <text evidence="1">Belongs to the 'phage' integrase family.</text>
</comment>
<evidence type="ECO:0000313" key="5">
    <source>
        <dbReference type="EMBL" id="SMY00078.1"/>
    </source>
</evidence>
<dbReference type="Pfam" id="PF00589">
    <property type="entry name" value="Phage_integrase"/>
    <property type="match status" value="1"/>
</dbReference>
<dbReference type="InterPro" id="IPR013762">
    <property type="entry name" value="Integrase-like_cat_sf"/>
</dbReference>
<dbReference type="Gene3D" id="1.10.443.10">
    <property type="entry name" value="Intergrase catalytic core"/>
    <property type="match status" value="1"/>
</dbReference>
<evidence type="ECO:0000256" key="1">
    <source>
        <dbReference type="ARBA" id="ARBA00008857"/>
    </source>
</evidence>
<sequence length="377" mass="42066">MSSIKKRDNGKWRARYRDHDGKEHARHFDRKIDAQDWLDGETVKVRTGTWVEPRAGRITFEEWFTAWSSIQVWERGTYLAAEQAVKSTPFYRKRLDKISANDVQAWVKSMTKPNDRRKKGLEPSTIRTRHNYVHMAFMAAKKAGKIGVIPSADVTLPRLGRAGSSMLIPTPEQVGKVIGAADPYFSTFIELCAFAGLRLGEAAGLQVPDIDFLGRTITVNRQVQGATNSDVQVKAPKYGSQRTIHVSEKLIERISAHIARFGIWEDERGQWLLVNGGNLFQRGSAGHYWREARSQVGMDEYTLHDLRHFFASGLIASGCDVVTVQHALGHSTPSITLNTYSHLWPNADDKTRTAGTALMDSVFPSADSVRTGAGSAL</sequence>
<dbReference type="GO" id="GO:0006310">
    <property type="term" value="P:DNA recombination"/>
    <property type="evidence" value="ECO:0007669"/>
    <property type="project" value="UniProtKB-KW"/>
</dbReference>
<keyword evidence="2" id="KW-0238">DNA-binding</keyword>
<name>A0A2H1KKJ5_BRELN</name>
<reference evidence="5 6" key="1">
    <citation type="submission" date="2017-03" db="EMBL/GenBank/DDBJ databases">
        <authorList>
            <person name="Afonso C.L."/>
            <person name="Miller P.J."/>
            <person name="Scott M.A."/>
            <person name="Spackman E."/>
            <person name="Goraichik I."/>
            <person name="Dimitrov K.M."/>
            <person name="Suarez D.L."/>
            <person name="Swayne D.E."/>
        </authorList>
    </citation>
    <scope>NUCLEOTIDE SEQUENCE [LARGE SCALE GENOMIC DNA]</scope>
    <source>
        <strain evidence="5 6">ATCC 9172</strain>
    </source>
</reference>
<dbReference type="EMBL" id="FXYY01000033">
    <property type="protein sequence ID" value="SMY00078.1"/>
    <property type="molecule type" value="Genomic_DNA"/>
</dbReference>
<dbReference type="RefSeq" id="WP_101555984.1">
    <property type="nucleotide sequence ID" value="NZ_FXYY01000033.1"/>
</dbReference>
<dbReference type="InterPro" id="IPR058717">
    <property type="entry name" value="Phage_L5_Integrase_N"/>
</dbReference>
<evidence type="ECO:0000256" key="3">
    <source>
        <dbReference type="ARBA" id="ARBA00023172"/>
    </source>
</evidence>